<gene>
    <name evidence="2" type="ORF">HJG59_017673</name>
</gene>
<dbReference type="GO" id="GO:0007283">
    <property type="term" value="P:spermatogenesis"/>
    <property type="evidence" value="ECO:0007669"/>
    <property type="project" value="InterPro"/>
</dbReference>
<keyword evidence="3" id="KW-1185">Reference proteome</keyword>
<keyword evidence="1" id="KW-0175">Coiled coil</keyword>
<dbReference type="Pfam" id="PF15191">
    <property type="entry name" value="Synaptonemal_3"/>
    <property type="match status" value="1"/>
</dbReference>
<feature type="coiled-coil region" evidence="1">
    <location>
        <begin position="11"/>
        <end position="45"/>
    </location>
</feature>
<reference evidence="2 3" key="1">
    <citation type="journal article" date="2020" name="Nature">
        <title>Six reference-quality genomes reveal evolution of bat adaptations.</title>
        <authorList>
            <person name="Jebb D."/>
            <person name="Huang Z."/>
            <person name="Pippel M."/>
            <person name="Hughes G.M."/>
            <person name="Lavrichenko K."/>
            <person name="Devanna P."/>
            <person name="Winkler S."/>
            <person name="Jermiin L.S."/>
            <person name="Skirmuntt E.C."/>
            <person name="Katzourakis A."/>
            <person name="Burkitt-Gray L."/>
            <person name="Ray D.A."/>
            <person name="Sullivan K.A.M."/>
            <person name="Roscito J.G."/>
            <person name="Kirilenko B.M."/>
            <person name="Davalos L.M."/>
            <person name="Corthals A.P."/>
            <person name="Power M.L."/>
            <person name="Jones G."/>
            <person name="Ransome R.D."/>
            <person name="Dechmann D.K.N."/>
            <person name="Locatelli A.G."/>
            <person name="Puechmaille S.J."/>
            <person name="Fedrigo O."/>
            <person name="Jarvis E.D."/>
            <person name="Hiller M."/>
            <person name="Vernes S.C."/>
            <person name="Myers E.W."/>
            <person name="Teeling E.C."/>
        </authorList>
    </citation>
    <scope>NUCLEOTIDE SEQUENCE [LARGE SCALE GENOMIC DNA]</scope>
    <source>
        <strain evidence="2">MMolMol1</strain>
        <tissue evidence="2">Muscle</tissue>
    </source>
</reference>
<sequence>MADTDPGERNCDNMLKMLSDLNKDLEKILEEMEKISERRRERERNIIGHLLHAPHTTTDQESNQQPLGAWVNALPLSHNSPDVMRTFKIYSLSNF</sequence>
<dbReference type="GO" id="GO:0007131">
    <property type="term" value="P:reciprocal meiotic recombination"/>
    <property type="evidence" value="ECO:0007669"/>
    <property type="project" value="InterPro"/>
</dbReference>
<protein>
    <submittedName>
        <fullName evidence="2">Synaptonemal complex central element protein 3</fullName>
    </submittedName>
</protein>
<dbReference type="AlphaFoldDB" id="A0A7J8BKQ4"/>
<dbReference type="Proteomes" id="UP000550707">
    <property type="component" value="Unassembled WGS sequence"/>
</dbReference>
<organism evidence="2 3">
    <name type="scientific">Molossus molossus</name>
    <name type="common">Pallas' mastiff bat</name>
    <name type="synonym">Vespertilio molossus</name>
    <dbReference type="NCBI Taxonomy" id="27622"/>
    <lineage>
        <taxon>Eukaryota</taxon>
        <taxon>Metazoa</taxon>
        <taxon>Chordata</taxon>
        <taxon>Craniata</taxon>
        <taxon>Vertebrata</taxon>
        <taxon>Euteleostomi</taxon>
        <taxon>Mammalia</taxon>
        <taxon>Eutheria</taxon>
        <taxon>Laurasiatheria</taxon>
        <taxon>Chiroptera</taxon>
        <taxon>Yangochiroptera</taxon>
        <taxon>Molossidae</taxon>
        <taxon>Molossus</taxon>
    </lineage>
</organism>
<dbReference type="GO" id="GO:0007130">
    <property type="term" value="P:synaptonemal complex assembly"/>
    <property type="evidence" value="ECO:0007669"/>
    <property type="project" value="InterPro"/>
</dbReference>
<dbReference type="GO" id="GO:0000801">
    <property type="term" value="C:central element"/>
    <property type="evidence" value="ECO:0007669"/>
    <property type="project" value="TreeGrafter"/>
</dbReference>
<dbReference type="InParanoid" id="A0A7J8BKQ4"/>
<name>A0A7J8BKQ4_MOLMO</name>
<evidence type="ECO:0000256" key="1">
    <source>
        <dbReference type="SAM" id="Coils"/>
    </source>
</evidence>
<dbReference type="InterPro" id="IPR028145">
    <property type="entry name" value="Synaptonemal_3"/>
</dbReference>
<evidence type="ECO:0000313" key="2">
    <source>
        <dbReference type="EMBL" id="KAF6399025.1"/>
    </source>
</evidence>
<dbReference type="PANTHER" id="PTHR36686">
    <property type="entry name" value="SYNAPTONEMAL COMPLEX CENTRAL ELEMENT PROTEIN 3"/>
    <property type="match status" value="1"/>
</dbReference>
<evidence type="ECO:0000313" key="3">
    <source>
        <dbReference type="Proteomes" id="UP000550707"/>
    </source>
</evidence>
<comment type="caution">
    <text evidence="2">The sequence shown here is derived from an EMBL/GenBank/DDBJ whole genome shotgun (WGS) entry which is preliminary data.</text>
</comment>
<accession>A0A7J8BKQ4</accession>
<dbReference type="PANTHER" id="PTHR36686:SF1">
    <property type="entry name" value="SYNAPTONEMAL COMPLEX CENTRAL ELEMENT PROTEIN 3"/>
    <property type="match status" value="1"/>
</dbReference>
<proteinExistence type="predicted"/>
<dbReference type="EMBL" id="JACASF010000026">
    <property type="protein sequence ID" value="KAF6399025.1"/>
    <property type="molecule type" value="Genomic_DNA"/>
</dbReference>